<keyword evidence="2" id="KW-1185">Reference proteome</keyword>
<reference evidence="2" key="1">
    <citation type="submission" date="2023-07" db="EMBL/GenBank/DDBJ databases">
        <title>Study on multiphase classification of strain Alteromonas salexigens isolated from the Yellow Sea.</title>
        <authorList>
            <person name="Sun L."/>
        </authorList>
    </citation>
    <scope>NUCLEOTIDE SEQUENCE [LARGE SCALE GENOMIC DNA]</scope>
    <source>
        <strain evidence="2">ASW11-19</strain>
    </source>
</reference>
<comment type="caution">
    <text evidence="1">The sequence shown here is derived from an EMBL/GenBank/DDBJ whole genome shotgun (WGS) entry which is preliminary data.</text>
</comment>
<evidence type="ECO:0000313" key="1">
    <source>
        <dbReference type="EMBL" id="MCU7553478.1"/>
    </source>
</evidence>
<dbReference type="SUPFAM" id="SSF48695">
    <property type="entry name" value="Multiheme cytochromes"/>
    <property type="match status" value="1"/>
</dbReference>
<gene>
    <name evidence="1" type="ORF">OCL06_02565</name>
</gene>
<dbReference type="EMBL" id="JAOTJC010000004">
    <property type="protein sequence ID" value="MCU7553478.1"/>
    <property type="molecule type" value="Genomic_DNA"/>
</dbReference>
<name>A0ABT2VKY5_9ALTE</name>
<dbReference type="PANTHER" id="PTHR37827:SF1">
    <property type="entry name" value="HNH DOMAIN-CONTAINING PROTEIN"/>
    <property type="match status" value="1"/>
</dbReference>
<organism evidence="1 2">
    <name type="scientific">Alteromonas salexigens</name>
    <dbReference type="NCBI Taxonomy" id="2982530"/>
    <lineage>
        <taxon>Bacteria</taxon>
        <taxon>Pseudomonadati</taxon>
        <taxon>Pseudomonadota</taxon>
        <taxon>Gammaproteobacteria</taxon>
        <taxon>Alteromonadales</taxon>
        <taxon>Alteromonadaceae</taxon>
        <taxon>Alteromonas/Salinimonas group</taxon>
        <taxon>Alteromonas</taxon>
    </lineage>
</organism>
<dbReference type="PANTHER" id="PTHR37827">
    <property type="entry name" value="TUDOR DOMAIN-CONTAINING PROTEIN"/>
    <property type="match status" value="1"/>
</dbReference>
<accession>A0ABT2VKY5</accession>
<evidence type="ECO:0000313" key="2">
    <source>
        <dbReference type="Proteomes" id="UP001209257"/>
    </source>
</evidence>
<dbReference type="InterPro" id="IPR036280">
    <property type="entry name" value="Multihaem_cyt_sf"/>
</dbReference>
<sequence>MQQSPKVGICPCCHRRTRLTVHHLIPKKMHRRKRFKKQYSKAALNEGIAVCRQCHNGIHRFYSEMELAQRFGSLSALKNDPTLANYFAWVAKQRIRVE</sequence>
<evidence type="ECO:0008006" key="3">
    <source>
        <dbReference type="Google" id="ProtNLM"/>
    </source>
</evidence>
<dbReference type="Proteomes" id="UP001209257">
    <property type="component" value="Unassembled WGS sequence"/>
</dbReference>
<protein>
    <recommendedName>
        <fullName evidence="3">HNH domain-containing protein</fullName>
    </recommendedName>
</protein>
<dbReference type="RefSeq" id="WP_262992173.1">
    <property type="nucleotide sequence ID" value="NZ_JAOTJC010000004.1"/>
</dbReference>
<proteinExistence type="predicted"/>